<feature type="coiled-coil region" evidence="1">
    <location>
        <begin position="70"/>
        <end position="97"/>
    </location>
</feature>
<sequence>MICLKCSSNIDENNPKSFIKCNGCNRPVHINSTCSDLTANEIKCFSELRPNNKRRIKYICLECDQGLHQLPKLLSLVKELREEISQLKELNKSSSTNLSTINQNNNLISTTAFEEIIHEISERNKRANNFILYNSKDQFDSKQDRIEHDTCLVKTLLADLNIQEQEVNPIRLGKFDRTKQSLSRPIKVQLSSKQDVLTVITKFKKLKESPNYASLSVFFDRTPRQSAFYKSVKRDLDTRIQNSETNLRIKYHNGVPTIVSEN</sequence>
<organism evidence="2 3">
    <name type="scientific">Zophobas morio</name>
    <dbReference type="NCBI Taxonomy" id="2755281"/>
    <lineage>
        <taxon>Eukaryota</taxon>
        <taxon>Metazoa</taxon>
        <taxon>Ecdysozoa</taxon>
        <taxon>Arthropoda</taxon>
        <taxon>Hexapoda</taxon>
        <taxon>Insecta</taxon>
        <taxon>Pterygota</taxon>
        <taxon>Neoptera</taxon>
        <taxon>Endopterygota</taxon>
        <taxon>Coleoptera</taxon>
        <taxon>Polyphaga</taxon>
        <taxon>Cucujiformia</taxon>
        <taxon>Tenebrionidae</taxon>
        <taxon>Zophobas</taxon>
    </lineage>
</organism>
<evidence type="ECO:0000313" key="3">
    <source>
        <dbReference type="Proteomes" id="UP001168821"/>
    </source>
</evidence>
<reference evidence="2" key="1">
    <citation type="journal article" date="2023" name="G3 (Bethesda)">
        <title>Whole genome assemblies of Zophobas morio and Tenebrio molitor.</title>
        <authorList>
            <person name="Kaur S."/>
            <person name="Stinson S.A."/>
            <person name="diCenzo G.C."/>
        </authorList>
    </citation>
    <scope>NUCLEOTIDE SEQUENCE</scope>
    <source>
        <strain evidence="2">QUZm001</strain>
    </source>
</reference>
<keyword evidence="3" id="KW-1185">Reference proteome</keyword>
<dbReference type="Proteomes" id="UP001168821">
    <property type="component" value="Unassembled WGS sequence"/>
</dbReference>
<accession>A0AA38HV22</accession>
<protein>
    <submittedName>
        <fullName evidence="2">Uncharacterized protein</fullName>
    </submittedName>
</protein>
<dbReference type="AlphaFoldDB" id="A0AA38HV22"/>
<keyword evidence="1" id="KW-0175">Coiled coil</keyword>
<name>A0AA38HV22_9CUCU</name>
<dbReference type="EMBL" id="JALNTZ010000008">
    <property type="protein sequence ID" value="KAJ3644313.1"/>
    <property type="molecule type" value="Genomic_DNA"/>
</dbReference>
<evidence type="ECO:0000256" key="1">
    <source>
        <dbReference type="SAM" id="Coils"/>
    </source>
</evidence>
<gene>
    <name evidence="2" type="ORF">Zmor_026979</name>
</gene>
<comment type="caution">
    <text evidence="2">The sequence shown here is derived from an EMBL/GenBank/DDBJ whole genome shotgun (WGS) entry which is preliminary data.</text>
</comment>
<proteinExistence type="predicted"/>
<evidence type="ECO:0000313" key="2">
    <source>
        <dbReference type="EMBL" id="KAJ3644313.1"/>
    </source>
</evidence>